<feature type="transmembrane region" description="Helical" evidence="1">
    <location>
        <begin position="912"/>
        <end position="930"/>
    </location>
</feature>
<dbReference type="AlphaFoldDB" id="A0A1T2KXN9"/>
<feature type="transmembrane region" description="Helical" evidence="1">
    <location>
        <begin position="486"/>
        <end position="504"/>
    </location>
</feature>
<accession>A0A1T2KXN9</accession>
<feature type="transmembrane region" description="Helical" evidence="1">
    <location>
        <begin position="357"/>
        <end position="376"/>
    </location>
</feature>
<name>A0A1T2KXN9_9GAMM</name>
<dbReference type="PANTHER" id="PTHR32063:SF16">
    <property type="entry name" value="CATION EFFLUX SYSTEM (ACRB_ACRD_ACRF FAMILY)"/>
    <property type="match status" value="1"/>
</dbReference>
<keyword evidence="1" id="KW-0472">Membrane</keyword>
<dbReference type="PRINTS" id="PR00702">
    <property type="entry name" value="ACRIFLAVINRP"/>
</dbReference>
<dbReference type="PANTHER" id="PTHR32063">
    <property type="match status" value="1"/>
</dbReference>
<dbReference type="Gene3D" id="3.30.70.1440">
    <property type="entry name" value="Multidrug efflux transporter AcrB pore domain"/>
    <property type="match status" value="1"/>
</dbReference>
<dbReference type="Gene3D" id="3.30.2090.10">
    <property type="entry name" value="Multidrug efflux transporter AcrB TolC docking domain, DN and DC subdomains"/>
    <property type="match status" value="2"/>
</dbReference>
<keyword evidence="1" id="KW-0812">Transmembrane</keyword>
<feature type="transmembrane region" description="Helical" evidence="1">
    <location>
        <begin position="1005"/>
        <end position="1027"/>
    </location>
</feature>
<keyword evidence="1" id="KW-1133">Transmembrane helix</keyword>
<feature type="transmembrane region" description="Helical" evidence="1">
    <location>
        <begin position="1039"/>
        <end position="1061"/>
    </location>
</feature>
<dbReference type="SUPFAM" id="SSF82693">
    <property type="entry name" value="Multidrug efflux transporter AcrB pore domain, PN1, PN2, PC1 and PC2 subdomains"/>
    <property type="match status" value="3"/>
</dbReference>
<feature type="transmembrane region" description="Helical" evidence="1">
    <location>
        <begin position="555"/>
        <end position="573"/>
    </location>
</feature>
<gene>
    <name evidence="2" type="ORF">BOW51_01455</name>
</gene>
<dbReference type="EMBL" id="MPRJ01000006">
    <property type="protein sequence ID" value="OOZ37592.1"/>
    <property type="molecule type" value="Genomic_DNA"/>
</dbReference>
<dbReference type="Gene3D" id="3.30.70.1430">
    <property type="entry name" value="Multidrug efflux transporter AcrB pore domain"/>
    <property type="match status" value="2"/>
</dbReference>
<feature type="transmembrane region" description="Helical" evidence="1">
    <location>
        <begin position="963"/>
        <end position="984"/>
    </location>
</feature>
<keyword evidence="3" id="KW-1185">Reference proteome</keyword>
<feature type="transmembrane region" description="Helical" evidence="1">
    <location>
        <begin position="937"/>
        <end position="957"/>
    </location>
</feature>
<protein>
    <submittedName>
        <fullName evidence="2">Multidrug transporter AcrB</fullName>
    </submittedName>
</protein>
<organism evidence="2 3">
    <name type="scientific">Solemya velesiana gill symbiont</name>
    <dbReference type="NCBI Taxonomy" id="1918948"/>
    <lineage>
        <taxon>Bacteria</taxon>
        <taxon>Pseudomonadati</taxon>
        <taxon>Pseudomonadota</taxon>
        <taxon>Gammaproteobacteria</taxon>
        <taxon>sulfur-oxidizing symbionts</taxon>
    </lineage>
</organism>
<dbReference type="InterPro" id="IPR027463">
    <property type="entry name" value="AcrB_DN_DC_subdom"/>
</dbReference>
<reference evidence="2 3" key="1">
    <citation type="submission" date="2016-11" db="EMBL/GenBank/DDBJ databases">
        <title>Mixed transmission modes and dynamic genome evolution in an obligate animal-bacterial symbiosis.</title>
        <authorList>
            <person name="Russell S.L."/>
            <person name="Corbett-Detig R.B."/>
            <person name="Cavanaugh C.M."/>
        </authorList>
    </citation>
    <scope>NUCLEOTIDE SEQUENCE [LARGE SCALE GENOMIC DNA]</scope>
    <source>
        <strain evidence="2">Se-Cadez</strain>
    </source>
</reference>
<dbReference type="Gene3D" id="3.30.70.1320">
    <property type="entry name" value="Multidrug efflux transporter AcrB pore domain like"/>
    <property type="match status" value="1"/>
</dbReference>
<dbReference type="GO" id="GO:0005886">
    <property type="term" value="C:plasma membrane"/>
    <property type="evidence" value="ECO:0007669"/>
    <property type="project" value="TreeGrafter"/>
</dbReference>
<dbReference type="Pfam" id="PF00873">
    <property type="entry name" value="ACR_tran"/>
    <property type="match status" value="1"/>
</dbReference>
<proteinExistence type="predicted"/>
<feature type="transmembrane region" description="Helical" evidence="1">
    <location>
        <begin position="383"/>
        <end position="403"/>
    </location>
</feature>
<evidence type="ECO:0000256" key="1">
    <source>
        <dbReference type="SAM" id="Phobius"/>
    </source>
</evidence>
<dbReference type="SUPFAM" id="SSF82714">
    <property type="entry name" value="Multidrug efflux transporter AcrB TolC docking domain, DN and DC subdomains"/>
    <property type="match status" value="2"/>
</dbReference>
<dbReference type="Gene3D" id="1.20.1640.10">
    <property type="entry name" value="Multidrug efflux transporter AcrB transmembrane domain"/>
    <property type="match status" value="2"/>
</dbReference>
<evidence type="ECO:0000313" key="2">
    <source>
        <dbReference type="EMBL" id="OOZ37592.1"/>
    </source>
</evidence>
<evidence type="ECO:0000313" key="3">
    <source>
        <dbReference type="Proteomes" id="UP000190896"/>
    </source>
</evidence>
<dbReference type="SUPFAM" id="SSF82866">
    <property type="entry name" value="Multidrug efflux transporter AcrB transmembrane domain"/>
    <property type="match status" value="2"/>
</dbReference>
<dbReference type="InterPro" id="IPR001036">
    <property type="entry name" value="Acrflvin-R"/>
</dbReference>
<dbReference type="Proteomes" id="UP000190896">
    <property type="component" value="Unassembled WGS sequence"/>
</dbReference>
<feature type="transmembrane region" description="Helical" evidence="1">
    <location>
        <begin position="450"/>
        <end position="474"/>
    </location>
</feature>
<feature type="transmembrane region" description="Helical" evidence="1">
    <location>
        <begin position="21"/>
        <end position="39"/>
    </location>
</feature>
<dbReference type="RefSeq" id="WP_078485753.1">
    <property type="nucleotide sequence ID" value="NZ_MPRJ01000006.1"/>
</dbReference>
<sequence length="1073" mass="116488">MNKLGIAGRIAERFLSTEITPLLALIGLLMGLFAIIVTPREEEPQINVTFANVFIPFPGATASEIEHLLSTPAEQVLSEIEGIKHVYSISQPGMSVLTIQYEVGEGRTDAIVRLYNKIFSNQDWLPRNLGVGQPIIKPKGIDDVPIVTATLWSENEGFGAYELGQVAHAIESELKRVPGTRDIYTIGKPEQITSVQLDPQALAGYGIDFQSLRMALQSGNTTRDNIHLTADNSEILVQAGTFLTSAEEIGDLVVGSIDGRPVFLRDVATIYQGTEQPEQYVWIGAGPESGVKGIDLTGTTPAVTIAVAKKPGTNAVDIADAVVSRFEQLEGTFIPDGVQVTITRNYGETADSKAKKLISKLAFATLSVVLLVLIALGWREAFIVGAAVVVTLAITLFASWAWGFTLNRVSLFALIFSIGILVDDAIVVVENIHRHLALGAKHLLEAIPKAVDEVGGPTILATFTVIAALLPMAFVSGLMGPYMSPIPINASMGMFISLAVAFVFTPWMTNRALANTTPHLAAHAEGESDDSALFRFFNRVMKPFLTGRSGRINRWILLATILVLIAGSVSLMATKSVVLKMLPFDNKSEFQVVLDMPEGTSLEQTARVLSEMGDYLSGVPEVTDYEVYAGTAAPISFNGLVRQYYLREGANLGDIQVNLVDKAERVRKSHEIALAVRPPLQAIANKYDGNAKIVEVPPGPPVMSPLVAEVYGIDYAGQIAAAKRLREIFNGTDDIIDVDDSVEFPSSKVVLKVDRAKAARLGVSQSNVVQALSTVLEGEDTSFLHGENRKYPVPIRLEYSEADKVDLEQVLALKILSRSGNLVPLSEIVERVDSTREHATYHKDMLPVVYVTGDMAGETDSPLYGLFDISGQLEKQGEIEQWFLSQPDNPYVYSMKWDGEWQVTYDTFRDMGIAYSVGLVLIYLLVVAQFRSYLVPLVIMAPIPLTVIGILPGHALLGAQFTATSMIGMIALAGIIVRNSILLVDFINQQVRTGERFETAVIRSAAVRSKPIALTALAAMAGAFFILDDPIFSGLAVSLIFGLFVSTVLTLVVIPVVYYAAMLNRVDFIRASD</sequence>
<dbReference type="OrthoDB" id="9758297at2"/>
<dbReference type="GO" id="GO:0042910">
    <property type="term" value="F:xenobiotic transmembrane transporter activity"/>
    <property type="evidence" value="ECO:0007669"/>
    <property type="project" value="TreeGrafter"/>
</dbReference>
<comment type="caution">
    <text evidence="2">The sequence shown here is derived from an EMBL/GenBank/DDBJ whole genome shotgun (WGS) entry which is preliminary data.</text>
</comment>